<reference evidence="5" key="1">
    <citation type="submission" date="2022-09" db="EMBL/GenBank/DDBJ databases">
        <title>Aureispira anguillicida sp. nov., isolated from Leptocephalus of Japanese eel Anguilla japonica.</title>
        <authorList>
            <person name="Yuasa K."/>
            <person name="Mekata T."/>
            <person name="Ikunari K."/>
        </authorList>
    </citation>
    <scope>NUCLEOTIDE SEQUENCE</scope>
    <source>
        <strain evidence="5">EL160426</strain>
    </source>
</reference>
<dbReference type="EMBL" id="AP026867">
    <property type="protein sequence ID" value="BDS12086.1"/>
    <property type="molecule type" value="Genomic_DNA"/>
</dbReference>
<evidence type="ECO:0000259" key="4">
    <source>
        <dbReference type="PROSITE" id="PS01124"/>
    </source>
</evidence>
<dbReference type="InterPro" id="IPR018060">
    <property type="entry name" value="HTH_AraC"/>
</dbReference>
<dbReference type="PANTHER" id="PTHR46796">
    <property type="entry name" value="HTH-TYPE TRANSCRIPTIONAL ACTIVATOR RHAS-RELATED"/>
    <property type="match status" value="1"/>
</dbReference>
<gene>
    <name evidence="5" type="ORF">AsAng_0028010</name>
</gene>
<organism evidence="5 6">
    <name type="scientific">Aureispira anguillae</name>
    <dbReference type="NCBI Taxonomy" id="2864201"/>
    <lineage>
        <taxon>Bacteria</taxon>
        <taxon>Pseudomonadati</taxon>
        <taxon>Bacteroidota</taxon>
        <taxon>Saprospiria</taxon>
        <taxon>Saprospirales</taxon>
        <taxon>Saprospiraceae</taxon>
        <taxon>Aureispira</taxon>
    </lineage>
</organism>
<protein>
    <submittedName>
        <fullName evidence="5">AraC family transcriptional regulator</fullName>
    </submittedName>
</protein>
<keyword evidence="1" id="KW-0805">Transcription regulation</keyword>
<dbReference type="PROSITE" id="PS01124">
    <property type="entry name" value="HTH_ARAC_FAMILY_2"/>
    <property type="match status" value="1"/>
</dbReference>
<keyword evidence="3" id="KW-0804">Transcription</keyword>
<keyword evidence="2" id="KW-0238">DNA-binding</keyword>
<evidence type="ECO:0000256" key="2">
    <source>
        <dbReference type="ARBA" id="ARBA00023125"/>
    </source>
</evidence>
<proteinExistence type="predicted"/>
<evidence type="ECO:0000256" key="1">
    <source>
        <dbReference type="ARBA" id="ARBA00023015"/>
    </source>
</evidence>
<evidence type="ECO:0000256" key="3">
    <source>
        <dbReference type="ARBA" id="ARBA00023163"/>
    </source>
</evidence>
<dbReference type="SMART" id="SM00342">
    <property type="entry name" value="HTH_ARAC"/>
    <property type="match status" value="1"/>
</dbReference>
<keyword evidence="6" id="KW-1185">Reference proteome</keyword>
<name>A0A916DUA5_9BACT</name>
<accession>A0A916DUA5</accession>
<dbReference type="SUPFAM" id="SSF46689">
    <property type="entry name" value="Homeodomain-like"/>
    <property type="match status" value="2"/>
</dbReference>
<dbReference type="AlphaFoldDB" id="A0A916DUA5"/>
<dbReference type="Pfam" id="PF12833">
    <property type="entry name" value="HTH_18"/>
    <property type="match status" value="1"/>
</dbReference>
<dbReference type="Proteomes" id="UP001060919">
    <property type="component" value="Chromosome"/>
</dbReference>
<dbReference type="InterPro" id="IPR009057">
    <property type="entry name" value="Homeodomain-like_sf"/>
</dbReference>
<dbReference type="RefSeq" id="WP_264793204.1">
    <property type="nucleotide sequence ID" value="NZ_AP026867.1"/>
</dbReference>
<feature type="domain" description="HTH araC/xylS-type" evidence="4">
    <location>
        <begin position="216"/>
        <end position="313"/>
    </location>
</feature>
<dbReference type="Gene3D" id="1.10.10.60">
    <property type="entry name" value="Homeodomain-like"/>
    <property type="match status" value="2"/>
</dbReference>
<evidence type="ECO:0000313" key="5">
    <source>
        <dbReference type="EMBL" id="BDS12086.1"/>
    </source>
</evidence>
<dbReference type="GO" id="GO:0043565">
    <property type="term" value="F:sequence-specific DNA binding"/>
    <property type="evidence" value="ECO:0007669"/>
    <property type="project" value="InterPro"/>
</dbReference>
<dbReference type="GO" id="GO:0003700">
    <property type="term" value="F:DNA-binding transcription factor activity"/>
    <property type="evidence" value="ECO:0007669"/>
    <property type="project" value="InterPro"/>
</dbReference>
<sequence length="313" mass="35876">MLISKFPNIHWLKRQIHHQFQAPKGSKDVNLPFLGWPTVLLNTSATQAVREDIEGPFSIFMNQKGSSTVGTQQRQVTIKNNAYVVTNNKEVYDLIINNSCPTEVFNIHFGTQFLKDASYCLLHNQTNLLDNPFPSTPSILPQFGLKATWRSATFNQLTKQLMLLHKRPDSSAEAKEMALLAVFEYVLLTEQKEIAHLQQLSSLKNSTKKELVKRLHLAVDYIYAYYAQPIKLEELAQISCLSKYHFLRSFKQAFGIAPYQFIKRIRMQQAIHLLENSSISIQEIAFTIGIENASSLSRMLFQQTGKYPSSYRK</sequence>
<dbReference type="InterPro" id="IPR050204">
    <property type="entry name" value="AraC_XylS_family_regulators"/>
</dbReference>
<evidence type="ECO:0000313" key="6">
    <source>
        <dbReference type="Proteomes" id="UP001060919"/>
    </source>
</evidence>
<dbReference type="KEGG" id="aup:AsAng_0028010"/>